<evidence type="ECO:0000313" key="2">
    <source>
        <dbReference type="EMBL" id="EPY16244.1"/>
    </source>
</evidence>
<feature type="compositionally biased region" description="Low complexity" evidence="1">
    <location>
        <begin position="12"/>
        <end position="37"/>
    </location>
</feature>
<accession>S9TH48</accession>
<gene>
    <name evidence="2" type="ORF">STCU_11448</name>
</gene>
<dbReference type="EMBL" id="ATMH01011417">
    <property type="protein sequence ID" value="EPY16244.1"/>
    <property type="molecule type" value="Genomic_DNA"/>
</dbReference>
<reference evidence="2 3" key="1">
    <citation type="journal article" date="2013" name="PLoS ONE">
        <title>Predicting the Proteins of Angomonas deanei, Strigomonas culicis and Their Respective Endosymbionts Reveals New Aspects of the Trypanosomatidae Family.</title>
        <authorList>
            <person name="Motta M.C."/>
            <person name="Martins A.C."/>
            <person name="de Souza S.S."/>
            <person name="Catta-Preta C.M."/>
            <person name="Silva R."/>
            <person name="Klein C.C."/>
            <person name="de Almeida L.G."/>
            <person name="de Lima Cunha O."/>
            <person name="Ciapina L.P."/>
            <person name="Brocchi M."/>
            <person name="Colabardini A.C."/>
            <person name="de Araujo Lima B."/>
            <person name="Machado C.R."/>
            <person name="de Almeida Soares C.M."/>
            <person name="Probst C.M."/>
            <person name="de Menezes C.B."/>
            <person name="Thompson C.E."/>
            <person name="Bartholomeu D.C."/>
            <person name="Gradia D.F."/>
            <person name="Pavoni D.P."/>
            <person name="Grisard E.C."/>
            <person name="Fantinatti-Garboggini F."/>
            <person name="Marchini F.K."/>
            <person name="Rodrigues-Luiz G.F."/>
            <person name="Wagner G."/>
            <person name="Goldman G.H."/>
            <person name="Fietto J.L."/>
            <person name="Elias M.C."/>
            <person name="Goldman M.H."/>
            <person name="Sagot M.F."/>
            <person name="Pereira M."/>
            <person name="Stoco P.H."/>
            <person name="de Mendonca-Neto R.P."/>
            <person name="Teixeira S.M."/>
            <person name="Maciel T.E."/>
            <person name="de Oliveira Mendes T.A."/>
            <person name="Urmenyi T.P."/>
            <person name="de Souza W."/>
            <person name="Schenkman S."/>
            <person name="de Vasconcelos A.T."/>
        </authorList>
    </citation>
    <scope>NUCLEOTIDE SEQUENCE [LARGE SCALE GENOMIC DNA]</scope>
</reference>
<feature type="region of interest" description="Disordered" evidence="1">
    <location>
        <begin position="1"/>
        <end position="89"/>
    </location>
</feature>
<sequence length="89" mass="8993">MKRQGSSLNPQRGRAAGRSGRTTAAATASPAAVSRAASTRRHAAPGCIASSCRTTAATAISPVDPARSISTATTPPRTRRSGTAWSPTC</sequence>
<evidence type="ECO:0000313" key="3">
    <source>
        <dbReference type="Proteomes" id="UP000015354"/>
    </source>
</evidence>
<protein>
    <submittedName>
        <fullName evidence="2">Uncharacterized protein</fullName>
    </submittedName>
</protein>
<proteinExistence type="predicted"/>
<feature type="compositionally biased region" description="Low complexity" evidence="1">
    <location>
        <begin position="70"/>
        <end position="89"/>
    </location>
</feature>
<feature type="compositionally biased region" description="Polar residues" evidence="1">
    <location>
        <begin position="1"/>
        <end position="10"/>
    </location>
</feature>
<keyword evidence="3" id="KW-1185">Reference proteome</keyword>
<dbReference type="AlphaFoldDB" id="S9TH48"/>
<comment type="caution">
    <text evidence="2">The sequence shown here is derived from an EMBL/GenBank/DDBJ whole genome shotgun (WGS) entry which is preliminary data.</text>
</comment>
<organism evidence="2 3">
    <name type="scientific">Strigomonas culicis</name>
    <dbReference type="NCBI Taxonomy" id="28005"/>
    <lineage>
        <taxon>Eukaryota</taxon>
        <taxon>Discoba</taxon>
        <taxon>Euglenozoa</taxon>
        <taxon>Kinetoplastea</taxon>
        <taxon>Metakinetoplastina</taxon>
        <taxon>Trypanosomatida</taxon>
        <taxon>Trypanosomatidae</taxon>
        <taxon>Strigomonadinae</taxon>
        <taxon>Strigomonas</taxon>
    </lineage>
</organism>
<evidence type="ECO:0000256" key="1">
    <source>
        <dbReference type="SAM" id="MobiDB-lite"/>
    </source>
</evidence>
<dbReference type="Proteomes" id="UP000015354">
    <property type="component" value="Unassembled WGS sequence"/>
</dbReference>
<name>S9TH48_9TRYP</name>